<feature type="domain" description="RNase H type-1" evidence="2">
    <location>
        <begin position="10"/>
        <end position="55"/>
    </location>
</feature>
<protein>
    <recommendedName>
        <fullName evidence="2">RNase H type-1 domain-containing protein</fullName>
    </recommendedName>
</protein>
<organism evidence="3 4">
    <name type="scientific">Brassica cretica</name>
    <name type="common">Mustard</name>
    <dbReference type="NCBI Taxonomy" id="69181"/>
    <lineage>
        <taxon>Eukaryota</taxon>
        <taxon>Viridiplantae</taxon>
        <taxon>Streptophyta</taxon>
        <taxon>Embryophyta</taxon>
        <taxon>Tracheophyta</taxon>
        <taxon>Spermatophyta</taxon>
        <taxon>Magnoliopsida</taxon>
        <taxon>eudicotyledons</taxon>
        <taxon>Gunneridae</taxon>
        <taxon>Pentapetalae</taxon>
        <taxon>rosids</taxon>
        <taxon>malvids</taxon>
        <taxon>Brassicales</taxon>
        <taxon>Brassicaceae</taxon>
        <taxon>Brassiceae</taxon>
        <taxon>Brassica</taxon>
    </lineage>
</organism>
<keyword evidence="4" id="KW-1185">Reference proteome</keyword>
<sequence>MTRGSLFQEHVSSAYMAEALAIRSALQHAIDLNLNFIWLRSDSQVLIGAISAERPPTELYGVLSDIGHRLALPITIFYVLSFFFHQKRA</sequence>
<dbReference type="Pfam" id="PF13456">
    <property type="entry name" value="RVT_3"/>
    <property type="match status" value="1"/>
</dbReference>
<feature type="transmembrane region" description="Helical" evidence="1">
    <location>
        <begin position="66"/>
        <end position="84"/>
    </location>
</feature>
<dbReference type="PANTHER" id="PTHR47074:SF49">
    <property type="entry name" value="POLYNUCLEOTIDYL TRANSFERASE, RIBONUCLEASE H-LIKE SUPERFAMILY PROTEIN"/>
    <property type="match status" value="1"/>
</dbReference>
<keyword evidence="1" id="KW-0472">Membrane</keyword>
<evidence type="ECO:0000313" key="3">
    <source>
        <dbReference type="EMBL" id="KAF3581102.1"/>
    </source>
</evidence>
<gene>
    <name evidence="3" type="ORF">DY000_02035296</name>
</gene>
<dbReference type="InterPro" id="IPR012337">
    <property type="entry name" value="RNaseH-like_sf"/>
</dbReference>
<accession>A0ABQ7DTA7</accession>
<dbReference type="SUPFAM" id="SSF53098">
    <property type="entry name" value="Ribonuclease H-like"/>
    <property type="match status" value="1"/>
</dbReference>
<comment type="caution">
    <text evidence="3">The sequence shown here is derived from an EMBL/GenBank/DDBJ whole genome shotgun (WGS) entry which is preliminary data.</text>
</comment>
<evidence type="ECO:0000256" key="1">
    <source>
        <dbReference type="SAM" id="Phobius"/>
    </source>
</evidence>
<dbReference type="Proteomes" id="UP000266723">
    <property type="component" value="Unassembled WGS sequence"/>
</dbReference>
<proteinExistence type="predicted"/>
<reference evidence="3 4" key="1">
    <citation type="journal article" date="2020" name="BMC Genomics">
        <title>Intraspecific diversification of the crop wild relative Brassica cretica Lam. using demographic model selection.</title>
        <authorList>
            <person name="Kioukis A."/>
            <person name="Michalopoulou V.A."/>
            <person name="Briers L."/>
            <person name="Pirintsos S."/>
            <person name="Studholme D.J."/>
            <person name="Pavlidis P."/>
            <person name="Sarris P.F."/>
        </authorList>
    </citation>
    <scope>NUCLEOTIDE SEQUENCE [LARGE SCALE GENOMIC DNA]</scope>
    <source>
        <strain evidence="4">cv. PFS-1207/04</strain>
    </source>
</reference>
<keyword evidence="1" id="KW-0812">Transmembrane</keyword>
<keyword evidence="1" id="KW-1133">Transmembrane helix</keyword>
<dbReference type="InterPro" id="IPR052929">
    <property type="entry name" value="RNase_H-like_EbsB-rel"/>
</dbReference>
<name>A0ABQ7DTA7_BRACR</name>
<dbReference type="EMBL" id="QGKV02000649">
    <property type="protein sequence ID" value="KAF3581102.1"/>
    <property type="molecule type" value="Genomic_DNA"/>
</dbReference>
<dbReference type="InterPro" id="IPR002156">
    <property type="entry name" value="RNaseH_domain"/>
</dbReference>
<evidence type="ECO:0000259" key="2">
    <source>
        <dbReference type="Pfam" id="PF13456"/>
    </source>
</evidence>
<dbReference type="PANTHER" id="PTHR47074">
    <property type="entry name" value="BNAC02G40300D PROTEIN"/>
    <property type="match status" value="1"/>
</dbReference>
<evidence type="ECO:0000313" key="4">
    <source>
        <dbReference type="Proteomes" id="UP000266723"/>
    </source>
</evidence>